<evidence type="ECO:0000313" key="3">
    <source>
        <dbReference type="Proteomes" id="UP000590412"/>
    </source>
</evidence>
<sequence length="138" mass="15912">MATDWAAKLAQAATQPTNSTQPTQPTQPKLGHDRQAQPKPDKKVKTSRSPSRSPPPTFNAQEIKQFLHTNYQSYLTKAREDKDGEQYKVYKSLESSNQWETQVVNPRNVLRNRPQSNTVDIIFEINRSIYQQRQGEKK</sequence>
<dbReference type="OrthoDB" id="4022097at2759"/>
<comment type="caution">
    <text evidence="2">The sequence shown here is derived from an EMBL/GenBank/DDBJ whole genome shotgun (WGS) entry which is preliminary data.</text>
</comment>
<feature type="compositionally biased region" description="Basic and acidic residues" evidence="1">
    <location>
        <begin position="30"/>
        <end position="44"/>
    </location>
</feature>
<accession>A0A8X7TBZ6</accession>
<evidence type="ECO:0000256" key="1">
    <source>
        <dbReference type="SAM" id="MobiDB-lite"/>
    </source>
</evidence>
<protein>
    <submittedName>
        <fullName evidence="2">Uncharacterized protein</fullName>
    </submittedName>
</protein>
<name>A0A8X7TBZ6_CANPA</name>
<evidence type="ECO:0000313" key="2">
    <source>
        <dbReference type="EMBL" id="KAF6052353.1"/>
    </source>
</evidence>
<reference evidence="2" key="1">
    <citation type="submission" date="2020-03" db="EMBL/GenBank/DDBJ databases">
        <title>FDA dAtabase for Regulatory Grade micrObial Sequences (FDA-ARGOS): Supporting development and validation of Infectious Disease Dx tests.</title>
        <authorList>
            <person name="Campos J."/>
            <person name="Goldberg B."/>
            <person name="Tallon L."/>
            <person name="Sadzewicz L."/>
            <person name="Vavikolanu K."/>
            <person name="Mehta A."/>
            <person name="Aluvathingal J."/>
            <person name="Nadendla S."/>
            <person name="Nandy P."/>
            <person name="Geyer C."/>
            <person name="Yan Y."/>
            <person name="Sichtig H."/>
        </authorList>
    </citation>
    <scope>NUCLEOTIDE SEQUENCE [LARGE SCALE GENOMIC DNA]</scope>
    <source>
        <strain evidence="2">FDAARGOS_652</strain>
    </source>
</reference>
<dbReference type="AlphaFoldDB" id="A0A8X7TBZ6"/>
<feature type="region of interest" description="Disordered" evidence="1">
    <location>
        <begin position="1"/>
        <end position="64"/>
    </location>
</feature>
<feature type="compositionally biased region" description="Low complexity" evidence="1">
    <location>
        <begin position="10"/>
        <end position="28"/>
    </location>
</feature>
<dbReference type="Proteomes" id="UP000590412">
    <property type="component" value="Unassembled WGS sequence"/>
</dbReference>
<proteinExistence type="predicted"/>
<organism evidence="2 3">
    <name type="scientific">Candida parapsilosis</name>
    <name type="common">Yeast</name>
    <dbReference type="NCBI Taxonomy" id="5480"/>
    <lineage>
        <taxon>Eukaryota</taxon>
        <taxon>Fungi</taxon>
        <taxon>Dikarya</taxon>
        <taxon>Ascomycota</taxon>
        <taxon>Saccharomycotina</taxon>
        <taxon>Pichiomycetes</taxon>
        <taxon>Debaryomycetaceae</taxon>
        <taxon>Candida/Lodderomyces clade</taxon>
        <taxon>Candida</taxon>
    </lineage>
</organism>
<dbReference type="EMBL" id="JABWAB010000004">
    <property type="protein sequence ID" value="KAF6052353.1"/>
    <property type="molecule type" value="Genomic_DNA"/>
</dbReference>
<gene>
    <name evidence="2" type="ORF">FOB60_002609</name>
</gene>